<name>A0AAU8LMZ2_PSESX</name>
<sequence>MVHNCNAGAVEGVAFCEAKRNIITSLVTGIAAMDSASGVATASNAATANGDNN</sequence>
<dbReference type="EMBL" id="CP159362">
    <property type="protein sequence ID" value="XCN69602.1"/>
    <property type="molecule type" value="Genomic_DNA"/>
</dbReference>
<gene>
    <name evidence="1" type="ORF">N011_10080</name>
</gene>
<protein>
    <submittedName>
        <fullName evidence="1">Uncharacterized protein</fullName>
    </submittedName>
</protein>
<reference evidence="1" key="1">
    <citation type="journal article" date="2014" name="Genome Announc.">
        <title>Draft Genome Sequences of a Phylogenetically Diverse Suite of Pseudomonas syringae Strains from Multiple Source Populations.</title>
        <authorList>
            <person name="Baltrus D.A."/>
            <person name="Yourstone S."/>
            <person name="Lind A."/>
            <person name="Guilbaud C."/>
            <person name="Sands D.C."/>
            <person name="Jones C.D."/>
            <person name="Morris C.E."/>
            <person name="Dangl J.L."/>
        </authorList>
    </citation>
    <scope>NUCLEOTIDE SEQUENCE</scope>
    <source>
        <strain evidence="1">CC1417</strain>
    </source>
</reference>
<organism evidence="1">
    <name type="scientific">Pseudomonas syringae CC1417</name>
    <dbReference type="NCBI Taxonomy" id="1357272"/>
    <lineage>
        <taxon>Bacteria</taxon>
        <taxon>Pseudomonadati</taxon>
        <taxon>Pseudomonadota</taxon>
        <taxon>Gammaproteobacteria</taxon>
        <taxon>Pseudomonadales</taxon>
        <taxon>Pseudomonadaceae</taxon>
        <taxon>Pseudomonas</taxon>
        <taxon>Pseudomonas syringae</taxon>
    </lineage>
</organism>
<accession>A0AAU8LMZ2</accession>
<evidence type="ECO:0000313" key="1">
    <source>
        <dbReference type="EMBL" id="XCN69602.1"/>
    </source>
</evidence>
<reference evidence="1" key="2">
    <citation type="submission" date="2024-07" db="EMBL/GenBank/DDBJ databases">
        <title>A complete genome sequence for Pseudomonas syringae CC1417.</title>
        <authorList>
            <person name="Baltrus D.A."/>
        </authorList>
    </citation>
    <scope>NUCLEOTIDE SEQUENCE</scope>
    <source>
        <strain evidence="1">CC1417</strain>
    </source>
</reference>
<dbReference type="RefSeq" id="WP_160170525.1">
    <property type="nucleotide sequence ID" value="NZ_CP159362.1"/>
</dbReference>
<dbReference type="AlphaFoldDB" id="A0AAU8LMZ2"/>
<proteinExistence type="predicted"/>